<name>A0A7Z7LCL4_9BACT</name>
<sequence>MIWTLVLLGSGFLLLIKGADYLIEGAVAIAKRFGLSELFIGLTIVAFGTSAPELAVSFQAALKGSGIAIGNVLGSNIANIALILGAAALISPLKVSNSTMYYEVPFIIIISTASGAMFFGRDFTLGRSDGIVLLSFFVIFMMYIFVMARQDRAISQAVQIQEKKDTMSLRKDIKLAWIATVGGLAAVLVGGDLVVDAGSHIARSFGVSDMLIGVTIVAIGTSLPELVTSLVAGRKDKKDLAMGNVIGSNIFNTLFVLGASTLASPLKADRQFTLDIAFNFGLSIALFLLVMRKRVLSKFSGLLLIMLYTVYLVLNAIAG</sequence>
<feature type="transmembrane region" description="Helical" evidence="5">
    <location>
        <begin position="302"/>
        <end position="318"/>
    </location>
</feature>
<dbReference type="GO" id="GO:0005886">
    <property type="term" value="C:plasma membrane"/>
    <property type="evidence" value="ECO:0007669"/>
    <property type="project" value="TreeGrafter"/>
</dbReference>
<evidence type="ECO:0000256" key="2">
    <source>
        <dbReference type="ARBA" id="ARBA00022692"/>
    </source>
</evidence>
<dbReference type="Pfam" id="PF01699">
    <property type="entry name" value="Na_Ca_ex"/>
    <property type="match status" value="2"/>
</dbReference>
<dbReference type="NCBIfam" id="TIGR00367">
    <property type="entry name" value="calcium/sodium antiporter"/>
    <property type="match status" value="1"/>
</dbReference>
<evidence type="ECO:0000313" key="8">
    <source>
        <dbReference type="Proteomes" id="UP000250796"/>
    </source>
</evidence>
<dbReference type="InterPro" id="IPR004481">
    <property type="entry name" value="K/Na/Ca-exchanger"/>
</dbReference>
<reference evidence="7 8" key="1">
    <citation type="submission" date="2017-01" db="EMBL/GenBank/DDBJ databases">
        <authorList>
            <person name="Erauso G."/>
        </authorList>
    </citation>
    <scope>NUCLEOTIDE SEQUENCE [LARGE SCALE GENOMIC DNA]</scope>
    <source>
        <strain evidence="7">MESINF1</strain>
    </source>
</reference>
<dbReference type="InterPro" id="IPR044880">
    <property type="entry name" value="NCX_ion-bd_dom_sf"/>
</dbReference>
<feature type="transmembrane region" description="Helical" evidence="5">
    <location>
        <begin position="173"/>
        <end position="191"/>
    </location>
</feature>
<keyword evidence="3 5" id="KW-1133">Transmembrane helix</keyword>
<accession>A0A7Z7LCL4</accession>
<dbReference type="EMBL" id="LS974202">
    <property type="protein sequence ID" value="SSC11599.1"/>
    <property type="molecule type" value="Genomic_DNA"/>
</dbReference>
<evidence type="ECO:0000313" key="7">
    <source>
        <dbReference type="EMBL" id="SSC11599.1"/>
    </source>
</evidence>
<dbReference type="Gene3D" id="1.20.1420.30">
    <property type="entry name" value="NCX, central ion-binding region"/>
    <property type="match status" value="1"/>
</dbReference>
<dbReference type="KEGG" id="minf:MESINF_0150"/>
<dbReference type="PANTHER" id="PTHR10846">
    <property type="entry name" value="SODIUM/POTASSIUM/CALCIUM EXCHANGER"/>
    <property type="match status" value="1"/>
</dbReference>
<keyword evidence="4 5" id="KW-0472">Membrane</keyword>
<dbReference type="InterPro" id="IPR004837">
    <property type="entry name" value="NaCa_Exmemb"/>
</dbReference>
<organism evidence="7 8">
    <name type="scientific">Mesotoga infera</name>
    <dbReference type="NCBI Taxonomy" id="1236046"/>
    <lineage>
        <taxon>Bacteria</taxon>
        <taxon>Thermotogati</taxon>
        <taxon>Thermotogota</taxon>
        <taxon>Thermotogae</taxon>
        <taxon>Kosmotogales</taxon>
        <taxon>Kosmotogaceae</taxon>
        <taxon>Mesotoga</taxon>
    </lineage>
</organism>
<feature type="domain" description="Sodium/calcium exchanger membrane region" evidence="6">
    <location>
        <begin position="176"/>
        <end position="314"/>
    </location>
</feature>
<dbReference type="RefSeq" id="WP_169698053.1">
    <property type="nucleotide sequence ID" value="NZ_LS974202.1"/>
</dbReference>
<keyword evidence="2 5" id="KW-0812">Transmembrane</keyword>
<feature type="transmembrane region" description="Helical" evidence="5">
    <location>
        <begin position="272"/>
        <end position="290"/>
    </location>
</feature>
<dbReference type="GO" id="GO:0006874">
    <property type="term" value="P:intracellular calcium ion homeostasis"/>
    <property type="evidence" value="ECO:0007669"/>
    <property type="project" value="TreeGrafter"/>
</dbReference>
<feature type="transmembrane region" description="Helical" evidence="5">
    <location>
        <begin position="245"/>
        <end position="266"/>
    </location>
</feature>
<dbReference type="AlphaFoldDB" id="A0A7Z7LCL4"/>
<feature type="transmembrane region" description="Helical" evidence="5">
    <location>
        <begin position="211"/>
        <end position="233"/>
    </location>
</feature>
<keyword evidence="8" id="KW-1185">Reference proteome</keyword>
<feature type="transmembrane region" description="Helical" evidence="5">
    <location>
        <begin position="101"/>
        <end position="119"/>
    </location>
</feature>
<comment type="subcellular location">
    <subcellularLocation>
        <location evidence="1">Membrane</location>
        <topology evidence="1">Multi-pass membrane protein</topology>
    </subcellularLocation>
</comment>
<evidence type="ECO:0000256" key="4">
    <source>
        <dbReference type="ARBA" id="ARBA00023136"/>
    </source>
</evidence>
<feature type="transmembrane region" description="Helical" evidence="5">
    <location>
        <begin position="131"/>
        <end position="148"/>
    </location>
</feature>
<evidence type="ECO:0000259" key="6">
    <source>
        <dbReference type="Pfam" id="PF01699"/>
    </source>
</evidence>
<dbReference type="Proteomes" id="UP000250796">
    <property type="component" value="Chromosome MESINF"/>
</dbReference>
<protein>
    <submittedName>
        <fullName evidence="7">Putative antiporter CaxA</fullName>
    </submittedName>
</protein>
<evidence type="ECO:0000256" key="3">
    <source>
        <dbReference type="ARBA" id="ARBA00022989"/>
    </source>
</evidence>
<feature type="transmembrane region" description="Helical" evidence="5">
    <location>
        <begin position="67"/>
        <end position="89"/>
    </location>
</feature>
<dbReference type="GO" id="GO:0008273">
    <property type="term" value="F:calcium, potassium:sodium antiporter activity"/>
    <property type="evidence" value="ECO:0007669"/>
    <property type="project" value="TreeGrafter"/>
</dbReference>
<proteinExistence type="predicted"/>
<feature type="domain" description="Sodium/calcium exchanger membrane region" evidence="6">
    <location>
        <begin position="4"/>
        <end position="145"/>
    </location>
</feature>
<evidence type="ECO:0000256" key="1">
    <source>
        <dbReference type="ARBA" id="ARBA00004141"/>
    </source>
</evidence>
<gene>
    <name evidence="7" type="primary">caxA</name>
    <name evidence="7" type="ORF">MESINF_0150</name>
</gene>
<evidence type="ECO:0000256" key="5">
    <source>
        <dbReference type="SAM" id="Phobius"/>
    </source>
</evidence>
<dbReference type="PANTHER" id="PTHR10846:SF8">
    <property type="entry name" value="INNER MEMBRANE PROTEIN YRBG"/>
    <property type="match status" value="1"/>
</dbReference>
<dbReference type="GO" id="GO:0005262">
    <property type="term" value="F:calcium channel activity"/>
    <property type="evidence" value="ECO:0007669"/>
    <property type="project" value="TreeGrafter"/>
</dbReference>